<dbReference type="Pfam" id="PF21922">
    <property type="entry name" value="PBP_dimer_2"/>
    <property type="match status" value="1"/>
</dbReference>
<comment type="caution">
    <text evidence="3">The sequence shown here is derived from an EMBL/GenBank/DDBJ whole genome shotgun (WGS) entry which is preliminary data.</text>
</comment>
<evidence type="ECO:0000313" key="4">
    <source>
        <dbReference type="Proteomes" id="UP001239083"/>
    </source>
</evidence>
<dbReference type="Gene3D" id="3.90.1310.10">
    <property type="entry name" value="Penicillin-binding protein 2a (Domain 2)"/>
    <property type="match status" value="1"/>
</dbReference>
<evidence type="ECO:0000313" key="3">
    <source>
        <dbReference type="EMBL" id="MDQ0894092.1"/>
    </source>
</evidence>
<name>A0ABU0R7L8_9MICO</name>
<dbReference type="InterPro" id="IPR012338">
    <property type="entry name" value="Beta-lactam/transpept-like"/>
</dbReference>
<accession>A0ABU0R7L8</accession>
<dbReference type="PANTHER" id="PTHR30627:SF24">
    <property type="entry name" value="PENICILLIN-BINDING PROTEIN 4B"/>
    <property type="match status" value="1"/>
</dbReference>
<organism evidence="3 4">
    <name type="scientific">Agromyces ramosus</name>
    <dbReference type="NCBI Taxonomy" id="33879"/>
    <lineage>
        <taxon>Bacteria</taxon>
        <taxon>Bacillati</taxon>
        <taxon>Actinomycetota</taxon>
        <taxon>Actinomycetes</taxon>
        <taxon>Micrococcales</taxon>
        <taxon>Microbacteriaceae</taxon>
        <taxon>Agromyces</taxon>
    </lineage>
</organism>
<dbReference type="InterPro" id="IPR001460">
    <property type="entry name" value="PCN-bd_Tpept"/>
</dbReference>
<dbReference type="Pfam" id="PF00905">
    <property type="entry name" value="Transpeptidase"/>
    <property type="match status" value="1"/>
</dbReference>
<protein>
    <submittedName>
        <fullName evidence="3">Peptidoglycan glycosyltransferase</fullName>
    </submittedName>
</protein>
<sequence>MNRELKRVSILALLMFVTLFVSSTIIQYVQAEALSADPRNSRTLFESYSVERGPILVGGEPIAYSQPSDDNYKFQRIYANGPLYAGLTGYIPVNGEATGLERSLNDYLSGQSSSQFFDQINRLISGQDPMGASVDVAIDPVLQQAAWDALGDYAGAVYVSEPSTGRILAMVTKPTYDPNALVVHDSAQVQATYEGLLADPTDPLFNRATGGDMNPPGSTFKLVVVAAALESGRYTPESTFPNPPTLQLPGTDTIVRNSGGGTCGPGAVVTLADALRLSCNIPMAELGMELGDTAIREQAEKFGFNSEFEIPTATEVSTYPRVLDEPQTGLSAFGQGEGLRATPMQMAMVSAAIANGGIVLHPNLVDEITAPDFAPLQEFEPREFGRAISEETANTMVQMMVNGVENGAASNARIDGVSVAGKTGTAENGESDPYTLWFTGFAPADDPQYAITVLVEDGGGLGQEGYGNLIAAPVAKQVLEAVLNK</sequence>
<dbReference type="EMBL" id="JAUSYY010000001">
    <property type="protein sequence ID" value="MDQ0894092.1"/>
    <property type="molecule type" value="Genomic_DNA"/>
</dbReference>
<dbReference type="SUPFAM" id="SSF56601">
    <property type="entry name" value="beta-lactamase/transpeptidase-like"/>
    <property type="match status" value="1"/>
</dbReference>
<keyword evidence="4" id="KW-1185">Reference proteome</keyword>
<dbReference type="InterPro" id="IPR036138">
    <property type="entry name" value="PBP_dimer_sf"/>
</dbReference>
<dbReference type="SUPFAM" id="SSF56519">
    <property type="entry name" value="Penicillin binding protein dimerisation domain"/>
    <property type="match status" value="1"/>
</dbReference>
<evidence type="ECO:0000259" key="2">
    <source>
        <dbReference type="Pfam" id="PF21922"/>
    </source>
</evidence>
<gene>
    <name evidence="3" type="ORF">QFZ26_001647</name>
</gene>
<reference evidence="3 4" key="1">
    <citation type="submission" date="2023-07" db="EMBL/GenBank/DDBJ databases">
        <title>Comparative genomics of wheat-associated soil bacteria to identify genetic determinants of phenazine resistance.</title>
        <authorList>
            <person name="Mouncey N."/>
        </authorList>
    </citation>
    <scope>NUCLEOTIDE SEQUENCE [LARGE SCALE GENOMIC DNA]</scope>
    <source>
        <strain evidence="3 4">V3I3</strain>
    </source>
</reference>
<dbReference type="Gene3D" id="3.40.710.10">
    <property type="entry name" value="DD-peptidase/beta-lactamase superfamily"/>
    <property type="match status" value="1"/>
</dbReference>
<dbReference type="PANTHER" id="PTHR30627">
    <property type="entry name" value="PEPTIDOGLYCAN D,D-TRANSPEPTIDASE"/>
    <property type="match status" value="1"/>
</dbReference>
<feature type="domain" description="Penicillin-binding protein transpeptidase" evidence="1">
    <location>
        <begin position="155"/>
        <end position="480"/>
    </location>
</feature>
<evidence type="ECO:0000259" key="1">
    <source>
        <dbReference type="Pfam" id="PF00905"/>
    </source>
</evidence>
<dbReference type="RefSeq" id="WP_307041074.1">
    <property type="nucleotide sequence ID" value="NZ_JAUSYY010000001.1"/>
</dbReference>
<feature type="domain" description="Penicillin binding protein A dimerisation" evidence="2">
    <location>
        <begin position="52"/>
        <end position="134"/>
    </location>
</feature>
<proteinExistence type="predicted"/>
<dbReference type="Proteomes" id="UP001239083">
    <property type="component" value="Unassembled WGS sequence"/>
</dbReference>
<dbReference type="InterPro" id="IPR054120">
    <property type="entry name" value="PBPA_dimer"/>
</dbReference>
<dbReference type="InterPro" id="IPR050515">
    <property type="entry name" value="Beta-lactam/transpept"/>
</dbReference>